<dbReference type="OrthoDB" id="5326845at2"/>
<keyword evidence="5" id="KW-1185">Reference proteome</keyword>
<dbReference type="Proteomes" id="UP000199103">
    <property type="component" value="Chromosome I"/>
</dbReference>
<evidence type="ECO:0000256" key="3">
    <source>
        <dbReference type="SAM" id="SignalP"/>
    </source>
</evidence>
<dbReference type="PROSITE" id="PS51257">
    <property type="entry name" value="PROKAR_LIPOPROTEIN"/>
    <property type="match status" value="1"/>
</dbReference>
<dbReference type="GO" id="GO:0003723">
    <property type="term" value="F:RNA binding"/>
    <property type="evidence" value="ECO:0007669"/>
    <property type="project" value="InterPro"/>
</dbReference>
<dbReference type="Pfam" id="PF00545">
    <property type="entry name" value="Ribonuclease"/>
    <property type="match status" value="1"/>
</dbReference>
<dbReference type="AlphaFoldDB" id="A0A1H1PJ24"/>
<sequence length="130" mass="14305">MRRGVGRLAAVMIMLIALLAGCSATATDSDSEVDSASGLPYISQDQLPAEARDTLQLIDDGGPFPYDKDGATFGNREGILPDEANGFYREYTVPTPGEDDRGARRIVTGDQDTIFYYTDDHYDSFSRIRR</sequence>
<feature type="chain" id="PRO_5009256590" evidence="3">
    <location>
        <begin position="27"/>
        <end position="130"/>
    </location>
</feature>
<dbReference type="SUPFAM" id="SSF53933">
    <property type="entry name" value="Microbial ribonucleases"/>
    <property type="match status" value="1"/>
</dbReference>
<keyword evidence="3" id="KW-0732">Signal</keyword>
<keyword evidence="1" id="KW-0540">Nuclease</keyword>
<evidence type="ECO:0000256" key="2">
    <source>
        <dbReference type="ARBA" id="ARBA00022801"/>
    </source>
</evidence>
<evidence type="ECO:0000313" key="5">
    <source>
        <dbReference type="Proteomes" id="UP000199103"/>
    </source>
</evidence>
<accession>A0A1H1PJ24</accession>
<protein>
    <submittedName>
        <fullName evidence="4">Ribonuclease T1</fullName>
    </submittedName>
</protein>
<dbReference type="Gene3D" id="3.10.450.30">
    <property type="entry name" value="Microbial ribonucleases"/>
    <property type="match status" value="1"/>
</dbReference>
<dbReference type="GO" id="GO:0016787">
    <property type="term" value="F:hydrolase activity"/>
    <property type="evidence" value="ECO:0007669"/>
    <property type="project" value="UniProtKB-KW"/>
</dbReference>
<dbReference type="STRING" id="630515.SAMN04489812_0914"/>
<reference evidence="4 5" key="1">
    <citation type="submission" date="2016-10" db="EMBL/GenBank/DDBJ databases">
        <authorList>
            <person name="de Groot N.N."/>
        </authorList>
    </citation>
    <scope>NUCLEOTIDE SEQUENCE [LARGE SCALE GENOMIC DNA]</scope>
    <source>
        <strain evidence="4 5">DSM 21800</strain>
    </source>
</reference>
<organism evidence="4 5">
    <name type="scientific">Microlunatus soli</name>
    <dbReference type="NCBI Taxonomy" id="630515"/>
    <lineage>
        <taxon>Bacteria</taxon>
        <taxon>Bacillati</taxon>
        <taxon>Actinomycetota</taxon>
        <taxon>Actinomycetes</taxon>
        <taxon>Propionibacteriales</taxon>
        <taxon>Propionibacteriaceae</taxon>
        <taxon>Microlunatus</taxon>
    </lineage>
</organism>
<evidence type="ECO:0000313" key="4">
    <source>
        <dbReference type="EMBL" id="SDS11035.1"/>
    </source>
</evidence>
<feature type="signal peptide" evidence="3">
    <location>
        <begin position="1"/>
        <end position="26"/>
    </location>
</feature>
<keyword evidence="2" id="KW-0378">Hydrolase</keyword>
<dbReference type="GO" id="GO:0004521">
    <property type="term" value="F:RNA endonuclease activity"/>
    <property type="evidence" value="ECO:0007669"/>
    <property type="project" value="InterPro"/>
</dbReference>
<dbReference type="InterPro" id="IPR016191">
    <property type="entry name" value="Ribonuclease/ribotoxin"/>
</dbReference>
<dbReference type="EMBL" id="LT629772">
    <property type="protein sequence ID" value="SDS11035.1"/>
    <property type="molecule type" value="Genomic_DNA"/>
</dbReference>
<name>A0A1H1PJ24_9ACTN</name>
<dbReference type="InterPro" id="IPR000026">
    <property type="entry name" value="N1-like"/>
</dbReference>
<dbReference type="RefSeq" id="WP_091520557.1">
    <property type="nucleotide sequence ID" value="NZ_LT629772.1"/>
</dbReference>
<proteinExistence type="predicted"/>
<evidence type="ECO:0000256" key="1">
    <source>
        <dbReference type="ARBA" id="ARBA00022722"/>
    </source>
</evidence>
<gene>
    <name evidence="4" type="ORF">SAMN04489812_0914</name>
</gene>